<dbReference type="FunFam" id="3.20.20.120:FF:000011">
    <property type="entry name" value="D-galactonate dehydratase family member VSWAT3_13707"/>
    <property type="match status" value="1"/>
</dbReference>
<dbReference type="SUPFAM" id="SSF51604">
    <property type="entry name" value="Enolase C-terminal domain-like"/>
    <property type="match status" value="1"/>
</dbReference>
<evidence type="ECO:0000256" key="2">
    <source>
        <dbReference type="ARBA" id="ARBA00010339"/>
    </source>
</evidence>
<keyword evidence="3" id="KW-0479">Metal-binding</keyword>
<protein>
    <submittedName>
        <fullName evidence="6">Starvation-sensing protein RspA</fullName>
    </submittedName>
</protein>
<dbReference type="InterPro" id="IPR029065">
    <property type="entry name" value="Enolase_C-like"/>
</dbReference>
<evidence type="ECO:0000313" key="6">
    <source>
        <dbReference type="EMBL" id="HJE97778.1"/>
    </source>
</evidence>
<dbReference type="GO" id="GO:0000287">
    <property type="term" value="F:magnesium ion binding"/>
    <property type="evidence" value="ECO:0007669"/>
    <property type="project" value="UniProtKB-ARBA"/>
</dbReference>
<dbReference type="InterPro" id="IPR013342">
    <property type="entry name" value="Mandelate_racemase_C"/>
</dbReference>
<reference evidence="6" key="1">
    <citation type="journal article" date="2021" name="PeerJ">
        <title>Extensive microbial diversity within the chicken gut microbiome revealed by metagenomics and culture.</title>
        <authorList>
            <person name="Gilroy R."/>
            <person name="Ravi A."/>
            <person name="Getino M."/>
            <person name="Pursley I."/>
            <person name="Horton D.L."/>
            <person name="Alikhan N.F."/>
            <person name="Baker D."/>
            <person name="Gharbi K."/>
            <person name="Hall N."/>
            <person name="Watson M."/>
            <person name="Adriaenssens E.M."/>
            <person name="Foster-Nyarko E."/>
            <person name="Jarju S."/>
            <person name="Secka A."/>
            <person name="Antonio M."/>
            <person name="Oren A."/>
            <person name="Chaudhuri R.R."/>
            <person name="La Ragione R."/>
            <person name="Hildebrand F."/>
            <person name="Pallen M.J."/>
        </authorList>
    </citation>
    <scope>NUCLEOTIDE SEQUENCE</scope>
    <source>
        <strain evidence="6">CHK174-6876</strain>
    </source>
</reference>
<evidence type="ECO:0000313" key="7">
    <source>
        <dbReference type="Proteomes" id="UP000707535"/>
    </source>
</evidence>
<comment type="caution">
    <text evidence="6">The sequence shown here is derived from an EMBL/GenBank/DDBJ whole genome shotgun (WGS) entry which is preliminary data.</text>
</comment>
<evidence type="ECO:0000256" key="1">
    <source>
        <dbReference type="ARBA" id="ARBA00003553"/>
    </source>
</evidence>
<accession>A0A921K1A7</accession>
<dbReference type="PANTHER" id="PTHR48080:SF6">
    <property type="entry name" value="STARVATION-SENSING PROTEIN RSPA"/>
    <property type="match status" value="1"/>
</dbReference>
<reference evidence="6" key="2">
    <citation type="submission" date="2021-09" db="EMBL/GenBank/DDBJ databases">
        <authorList>
            <person name="Gilroy R."/>
        </authorList>
    </citation>
    <scope>NUCLEOTIDE SEQUENCE</scope>
    <source>
        <strain evidence="6">CHK174-6876</strain>
    </source>
</reference>
<sequence>MKSLEIIDVKTIITAPEGINLLVVKVQTNDPEIYGVGCATFTQRIKAVKTVIDCYLKKMVIGKKVNNIEDIWQACTSSAYWRNGPVLNNAVAGIDMALWDIKGKLADMPLYELFGGKCRDAVPAYTHVDASSIDNALEQVQYKVDQGWKNIRVQVNGYGGSDYEKIEGKNYGNYYDPDLYVDTILRAFSCIKKKFGNKISLIHDVHERLTPNQAIYFLKKLENFSPLFVEDVISPEQIGWLDRIRSQTSVPIAAGELFNNPQEWIQIMQKKEIDYIRCHISQIGGITPIRKLISFADVLGIQTSWHGPGDLSGIGHAVNAQLSLSSHNCGVQEWSNSIKENTYLVFPGTPQVKSGYIYINDKPGIGVDINEEAAKEFPEISFEDDWTNDWTISRLPDGTAVRP</sequence>
<dbReference type="SUPFAM" id="SSF54826">
    <property type="entry name" value="Enolase N-terminal domain-like"/>
    <property type="match status" value="1"/>
</dbReference>
<comment type="function">
    <text evidence="1">Has no detectable activity with D-mannonate and with a panel of 70 other acid sugars (in vitro), in spite of the conservation of the residues that are expected to be important for catalytic activity and cofactor binding. May have evolved a divergent function.</text>
</comment>
<dbReference type="GO" id="GO:0009063">
    <property type="term" value="P:amino acid catabolic process"/>
    <property type="evidence" value="ECO:0007669"/>
    <property type="project" value="InterPro"/>
</dbReference>
<feature type="domain" description="Mandelate racemase/muconate lactonizing enzyme C-terminal" evidence="5">
    <location>
        <begin position="133"/>
        <end position="251"/>
    </location>
</feature>
<dbReference type="InterPro" id="IPR018110">
    <property type="entry name" value="Mandel_Rmase/mucon_lact_enz_CS"/>
</dbReference>
<dbReference type="Pfam" id="PF13378">
    <property type="entry name" value="MR_MLE_C"/>
    <property type="match status" value="1"/>
</dbReference>
<gene>
    <name evidence="6" type="ORF">K8V00_09170</name>
</gene>
<dbReference type="InterPro" id="IPR034593">
    <property type="entry name" value="DgoD-like"/>
</dbReference>
<dbReference type="AlphaFoldDB" id="A0A921K1A7"/>
<evidence type="ECO:0000256" key="4">
    <source>
        <dbReference type="ARBA" id="ARBA00022842"/>
    </source>
</evidence>
<evidence type="ECO:0000259" key="5">
    <source>
        <dbReference type="SMART" id="SM00922"/>
    </source>
</evidence>
<dbReference type="PROSITE" id="PS00908">
    <property type="entry name" value="MR_MLE_1"/>
    <property type="match status" value="1"/>
</dbReference>
<dbReference type="InterPro" id="IPR029017">
    <property type="entry name" value="Enolase-like_N"/>
</dbReference>
<dbReference type="Gene3D" id="3.30.390.10">
    <property type="entry name" value="Enolase-like, N-terminal domain"/>
    <property type="match status" value="1"/>
</dbReference>
<dbReference type="Proteomes" id="UP000707535">
    <property type="component" value="Unassembled WGS sequence"/>
</dbReference>
<comment type="similarity">
    <text evidence="2">Belongs to the mandelate racemase/muconate lactonizing enzyme family. GalD subfamily.</text>
</comment>
<organism evidence="6 7">
    <name type="scientific">Ligilactobacillus acidipiscis</name>
    <dbReference type="NCBI Taxonomy" id="89059"/>
    <lineage>
        <taxon>Bacteria</taxon>
        <taxon>Bacillati</taxon>
        <taxon>Bacillota</taxon>
        <taxon>Bacilli</taxon>
        <taxon>Lactobacillales</taxon>
        <taxon>Lactobacillaceae</taxon>
        <taxon>Ligilactobacillus</taxon>
    </lineage>
</organism>
<proteinExistence type="inferred from homology"/>
<keyword evidence="4" id="KW-0460">Magnesium</keyword>
<dbReference type="Pfam" id="PF02746">
    <property type="entry name" value="MR_MLE_N"/>
    <property type="match status" value="1"/>
</dbReference>
<dbReference type="EMBL" id="DYXG01000093">
    <property type="protein sequence ID" value="HJE97778.1"/>
    <property type="molecule type" value="Genomic_DNA"/>
</dbReference>
<dbReference type="PANTHER" id="PTHR48080">
    <property type="entry name" value="D-GALACTONATE DEHYDRATASE-RELATED"/>
    <property type="match status" value="1"/>
</dbReference>
<dbReference type="Gene3D" id="3.20.20.120">
    <property type="entry name" value="Enolase-like C-terminal domain"/>
    <property type="match status" value="1"/>
</dbReference>
<dbReference type="InterPro" id="IPR036849">
    <property type="entry name" value="Enolase-like_C_sf"/>
</dbReference>
<dbReference type="InterPro" id="IPR013341">
    <property type="entry name" value="Mandelate_racemase_N_dom"/>
</dbReference>
<evidence type="ECO:0000256" key="3">
    <source>
        <dbReference type="ARBA" id="ARBA00022723"/>
    </source>
</evidence>
<name>A0A921K1A7_9LACO</name>
<dbReference type="SMART" id="SM00922">
    <property type="entry name" value="MR_MLE"/>
    <property type="match status" value="1"/>
</dbReference>